<dbReference type="Proteomes" id="UP001497623">
    <property type="component" value="Unassembled WGS sequence"/>
</dbReference>
<evidence type="ECO:0008006" key="4">
    <source>
        <dbReference type="Google" id="ProtNLM"/>
    </source>
</evidence>
<proteinExistence type="predicted"/>
<dbReference type="EMBL" id="CAXKWB010032432">
    <property type="protein sequence ID" value="CAL4141167.1"/>
    <property type="molecule type" value="Genomic_DNA"/>
</dbReference>
<name>A0AAV2RW69_MEGNR</name>
<sequence length="246" mass="25310">QGTLSTVRSGQFLSTGGQQVIKIPASQVSQLTGQGQNVQVLTNKMNYVRLVSPGSGGGGSISSVSGGGAGTTTTTTTATLIRPSISNIKPIAPAQQQPIKIKAMPCAPNQQNMSKQRVIIPVSSSSVVSGIPIRPQQTTMTLPASALPPGMLSNTQPGSVVMIPAHYMSQLQSGGTNSINSSVLSSANNNITASVQLSAQSNANNLQPAPPATQQPPKPPPPRTVIDANGIRPRKPCNCTKSQCLK</sequence>
<feature type="non-terminal residue" evidence="2">
    <location>
        <position position="246"/>
    </location>
</feature>
<feature type="compositionally biased region" description="Pro residues" evidence="1">
    <location>
        <begin position="208"/>
        <end position="223"/>
    </location>
</feature>
<organism evidence="2 3">
    <name type="scientific">Meganyctiphanes norvegica</name>
    <name type="common">Northern krill</name>
    <name type="synonym">Thysanopoda norvegica</name>
    <dbReference type="NCBI Taxonomy" id="48144"/>
    <lineage>
        <taxon>Eukaryota</taxon>
        <taxon>Metazoa</taxon>
        <taxon>Ecdysozoa</taxon>
        <taxon>Arthropoda</taxon>
        <taxon>Crustacea</taxon>
        <taxon>Multicrustacea</taxon>
        <taxon>Malacostraca</taxon>
        <taxon>Eumalacostraca</taxon>
        <taxon>Eucarida</taxon>
        <taxon>Euphausiacea</taxon>
        <taxon>Euphausiidae</taxon>
        <taxon>Meganyctiphanes</taxon>
    </lineage>
</organism>
<dbReference type="AlphaFoldDB" id="A0AAV2RW69"/>
<evidence type="ECO:0000256" key="1">
    <source>
        <dbReference type="SAM" id="MobiDB-lite"/>
    </source>
</evidence>
<evidence type="ECO:0000313" key="3">
    <source>
        <dbReference type="Proteomes" id="UP001497623"/>
    </source>
</evidence>
<feature type="region of interest" description="Disordered" evidence="1">
    <location>
        <begin position="203"/>
        <end position="246"/>
    </location>
</feature>
<protein>
    <recommendedName>
        <fullName evidence="4">Mixed-lineage leukemia-like protein</fullName>
    </recommendedName>
</protein>
<accession>A0AAV2RW69</accession>
<keyword evidence="3" id="KW-1185">Reference proteome</keyword>
<reference evidence="2 3" key="1">
    <citation type="submission" date="2024-05" db="EMBL/GenBank/DDBJ databases">
        <authorList>
            <person name="Wallberg A."/>
        </authorList>
    </citation>
    <scope>NUCLEOTIDE SEQUENCE [LARGE SCALE GENOMIC DNA]</scope>
</reference>
<feature type="non-terminal residue" evidence="2">
    <location>
        <position position="1"/>
    </location>
</feature>
<gene>
    <name evidence="2" type="ORF">MNOR_LOCUS28814</name>
</gene>
<evidence type="ECO:0000313" key="2">
    <source>
        <dbReference type="EMBL" id="CAL4141167.1"/>
    </source>
</evidence>
<comment type="caution">
    <text evidence="2">The sequence shown here is derived from an EMBL/GenBank/DDBJ whole genome shotgun (WGS) entry which is preliminary data.</text>
</comment>